<dbReference type="SUPFAM" id="SSF53756">
    <property type="entry name" value="UDP-Glycosyltransferase/glycogen phosphorylase"/>
    <property type="match status" value="1"/>
</dbReference>
<evidence type="ECO:0000313" key="4">
    <source>
        <dbReference type="Proteomes" id="UP000763484"/>
    </source>
</evidence>
<gene>
    <name evidence="3" type="ORF">IHE50_00575</name>
</gene>
<dbReference type="PANTHER" id="PTHR45947:SF3">
    <property type="entry name" value="SULFOQUINOVOSYL TRANSFERASE SQD2"/>
    <property type="match status" value="1"/>
</dbReference>
<dbReference type="Proteomes" id="UP000763484">
    <property type="component" value="Unassembled WGS sequence"/>
</dbReference>
<comment type="caution">
    <text evidence="3">The sequence shown here is derived from an EMBL/GenBank/DDBJ whole genome shotgun (WGS) entry which is preliminary data.</text>
</comment>
<dbReference type="AlphaFoldDB" id="A0A8T3UTS6"/>
<feature type="domain" description="Glycosyltransferase subfamily 4-like N-terminal" evidence="2">
    <location>
        <begin position="21"/>
        <end position="195"/>
    </location>
</feature>
<sequence>MKKLVVAIYTDYFQPMRYNGGGLEVYIETIKRELERRGHKVFVVTSGPKKLEDYYSNRKDIIVLHGFRVYKLNPYFGLHLDLLDIDKRLIEMKPDVIHIQSVYTMGLLGIKVSKFLNVPVIATNHTFNTSYASIASYVSKNKLVVKSIQSMLINYLRWFYKRTKVVISPSLFIKRELNSYGIHNVSVLYDGVDLSKLKTNKSMAEARRILGISKNDKVILYLSRVSAEKNISLFIRAAKGLEKDGVKSIVAGSGKDLEKYKELSRDLGLKNIKFTGFVDDDKKKLYYKAADVFCFPSEFETQGLVAIEAMAAGTPVVAPKGTAQAEIIKPGINGETFKKGDLADFINKINKVLENRRKYRTKQAVKEFDVRKHVSKLLKIYTS</sequence>
<dbReference type="InterPro" id="IPR028098">
    <property type="entry name" value="Glyco_trans_4-like_N"/>
</dbReference>
<dbReference type="EMBL" id="JADFAQ010000014">
    <property type="protein sequence ID" value="MBE5727900.1"/>
    <property type="molecule type" value="Genomic_DNA"/>
</dbReference>
<name>A0A8T3UTS6_9ARCH</name>
<evidence type="ECO:0000259" key="2">
    <source>
        <dbReference type="Pfam" id="PF13439"/>
    </source>
</evidence>
<feature type="domain" description="Glycosyl transferase family 1" evidence="1">
    <location>
        <begin position="204"/>
        <end position="360"/>
    </location>
</feature>
<proteinExistence type="predicted"/>
<accession>A0A8T3UTS6</accession>
<dbReference type="InterPro" id="IPR001296">
    <property type="entry name" value="Glyco_trans_1"/>
</dbReference>
<organism evidence="3 4">
    <name type="scientific">Candidatus Acidifodinimicrobium mancum</name>
    <dbReference type="NCBI Taxonomy" id="2898728"/>
    <lineage>
        <taxon>Archaea</taxon>
        <taxon>Candidatus Parvarchaeota</taxon>
        <taxon>Candidatus Acidifodinimicrobiaceae</taxon>
        <taxon>Candidatus Acidifodinimicrobium</taxon>
    </lineage>
</organism>
<dbReference type="Pfam" id="PF13439">
    <property type="entry name" value="Glyco_transf_4"/>
    <property type="match status" value="1"/>
</dbReference>
<dbReference type="Pfam" id="PF00534">
    <property type="entry name" value="Glycos_transf_1"/>
    <property type="match status" value="1"/>
</dbReference>
<reference evidence="3 4" key="1">
    <citation type="submission" date="2020-09" db="EMBL/GenBank/DDBJ databases">
        <title>Genomic characterization of a novel Parvarchaeota family in acid mine drainage sediments.</title>
        <authorList>
            <person name="Luo Z.-H."/>
        </authorList>
    </citation>
    <scope>NUCLEOTIDE SEQUENCE [LARGE SCALE GENOMIC DNA]</scope>
    <source>
        <strain evidence="3">TL1-5_bins.178</strain>
    </source>
</reference>
<dbReference type="PANTHER" id="PTHR45947">
    <property type="entry name" value="SULFOQUINOVOSYL TRANSFERASE SQD2"/>
    <property type="match status" value="1"/>
</dbReference>
<dbReference type="Gene3D" id="3.40.50.2000">
    <property type="entry name" value="Glycogen Phosphorylase B"/>
    <property type="match status" value="2"/>
</dbReference>
<evidence type="ECO:0000313" key="3">
    <source>
        <dbReference type="EMBL" id="MBE5727900.1"/>
    </source>
</evidence>
<evidence type="ECO:0000259" key="1">
    <source>
        <dbReference type="Pfam" id="PF00534"/>
    </source>
</evidence>
<protein>
    <submittedName>
        <fullName evidence="3">Glycosyltransferase</fullName>
    </submittedName>
</protein>
<dbReference type="InterPro" id="IPR050194">
    <property type="entry name" value="Glycosyltransferase_grp1"/>
</dbReference>
<dbReference type="GO" id="GO:0016757">
    <property type="term" value="F:glycosyltransferase activity"/>
    <property type="evidence" value="ECO:0007669"/>
    <property type="project" value="InterPro"/>
</dbReference>